<name>A0A1X6P1I0_PORUM</name>
<accession>A0A1X6P1I0</accession>
<gene>
    <name evidence="2" type="ORF">BU14_0287s0002</name>
</gene>
<keyword evidence="3" id="KW-1185">Reference proteome</keyword>
<feature type="region of interest" description="Disordered" evidence="1">
    <location>
        <begin position="71"/>
        <end position="95"/>
    </location>
</feature>
<evidence type="ECO:0000313" key="3">
    <source>
        <dbReference type="Proteomes" id="UP000218209"/>
    </source>
</evidence>
<sequence length="119" mass="12657">MGKGGRHWGSLARGCCTRRRSGQGGGRPRLKGEGCGRGRRRSGGRGGADDGRGAHRRCLCRVCWGGAPRPGGRRVGGWDRPRPVGDGPPRHPRHAGLWWSHDERCLPQLRGGHGSGGVG</sequence>
<dbReference type="EMBL" id="KV918945">
    <property type="protein sequence ID" value="OSX74483.1"/>
    <property type="molecule type" value="Genomic_DNA"/>
</dbReference>
<feature type="region of interest" description="Disordered" evidence="1">
    <location>
        <begin position="1"/>
        <end position="53"/>
    </location>
</feature>
<organism evidence="2 3">
    <name type="scientific">Porphyra umbilicalis</name>
    <name type="common">Purple laver</name>
    <name type="synonym">Red alga</name>
    <dbReference type="NCBI Taxonomy" id="2786"/>
    <lineage>
        <taxon>Eukaryota</taxon>
        <taxon>Rhodophyta</taxon>
        <taxon>Bangiophyceae</taxon>
        <taxon>Bangiales</taxon>
        <taxon>Bangiaceae</taxon>
        <taxon>Porphyra</taxon>
    </lineage>
</organism>
<protein>
    <submittedName>
        <fullName evidence="2">Uncharacterized protein</fullName>
    </submittedName>
</protein>
<proteinExistence type="predicted"/>
<dbReference type="Proteomes" id="UP000218209">
    <property type="component" value="Unassembled WGS sequence"/>
</dbReference>
<evidence type="ECO:0000313" key="2">
    <source>
        <dbReference type="EMBL" id="OSX74483.1"/>
    </source>
</evidence>
<reference evidence="2 3" key="1">
    <citation type="submission" date="2017-03" db="EMBL/GenBank/DDBJ databases">
        <title>WGS assembly of Porphyra umbilicalis.</title>
        <authorList>
            <person name="Brawley S.H."/>
            <person name="Blouin N.A."/>
            <person name="Ficko-Blean E."/>
            <person name="Wheeler G.L."/>
            <person name="Lohr M."/>
            <person name="Goodson H.V."/>
            <person name="Jenkins J.W."/>
            <person name="Blaby-Haas C.E."/>
            <person name="Helliwell K.E."/>
            <person name="Chan C."/>
            <person name="Marriage T."/>
            <person name="Bhattacharya D."/>
            <person name="Klein A.S."/>
            <person name="Badis Y."/>
            <person name="Brodie J."/>
            <person name="Cao Y."/>
            <person name="Collen J."/>
            <person name="Dittami S.M."/>
            <person name="Gachon C.M."/>
            <person name="Green B.R."/>
            <person name="Karpowicz S."/>
            <person name="Kim J.W."/>
            <person name="Kudahl U."/>
            <person name="Lin S."/>
            <person name="Michel G."/>
            <person name="Mittag M."/>
            <person name="Olson B.J."/>
            <person name="Pangilinan J."/>
            <person name="Peng Y."/>
            <person name="Qiu H."/>
            <person name="Shu S."/>
            <person name="Singer J.T."/>
            <person name="Smith A.G."/>
            <person name="Sprecher B.N."/>
            <person name="Wagner V."/>
            <person name="Wang W."/>
            <person name="Wang Z.-Y."/>
            <person name="Yan J."/>
            <person name="Yarish C."/>
            <person name="Zoeuner-Riek S."/>
            <person name="Zhuang Y."/>
            <person name="Zou Y."/>
            <person name="Lindquist E.A."/>
            <person name="Grimwood J."/>
            <person name="Barry K."/>
            <person name="Rokhsar D.S."/>
            <person name="Schmutz J."/>
            <person name="Stiller J.W."/>
            <person name="Grossman A.R."/>
            <person name="Prochnik S.E."/>
        </authorList>
    </citation>
    <scope>NUCLEOTIDE SEQUENCE [LARGE SCALE GENOMIC DNA]</scope>
    <source>
        <strain evidence="2">4086291</strain>
    </source>
</reference>
<dbReference type="AlphaFoldDB" id="A0A1X6P1I0"/>
<evidence type="ECO:0000256" key="1">
    <source>
        <dbReference type="SAM" id="MobiDB-lite"/>
    </source>
</evidence>